<organism evidence="1 2">
    <name type="scientific">Paxillus involutus ATCC 200175</name>
    <dbReference type="NCBI Taxonomy" id="664439"/>
    <lineage>
        <taxon>Eukaryota</taxon>
        <taxon>Fungi</taxon>
        <taxon>Dikarya</taxon>
        <taxon>Basidiomycota</taxon>
        <taxon>Agaricomycotina</taxon>
        <taxon>Agaricomycetes</taxon>
        <taxon>Agaricomycetidae</taxon>
        <taxon>Boletales</taxon>
        <taxon>Paxilineae</taxon>
        <taxon>Paxillaceae</taxon>
        <taxon>Paxillus</taxon>
    </lineage>
</organism>
<proteinExistence type="predicted"/>
<evidence type="ECO:0000313" key="2">
    <source>
        <dbReference type="Proteomes" id="UP000053647"/>
    </source>
</evidence>
<protein>
    <recommendedName>
        <fullName evidence="3">F-box domain-containing protein</fullName>
    </recommendedName>
</protein>
<sequence length="141" mass="16117">MSYSRTVSRVSARRVAPIHTLPREILTYVFELVTFALSPDESSFLRDDQQKLPFHPHSVTAPTKLCAVNRHWRYVGLTTPKLWSSIVFSVNDVINCDYGSGHPDSSLDFESLACFLSRSRNSPIDILIDGRDPEWDFSDLW</sequence>
<dbReference type="EMBL" id="KN821563">
    <property type="protein sequence ID" value="KIJ04734.1"/>
    <property type="molecule type" value="Genomic_DNA"/>
</dbReference>
<gene>
    <name evidence="1" type="ORF">PAXINDRAFT_104038</name>
</gene>
<evidence type="ECO:0000313" key="1">
    <source>
        <dbReference type="EMBL" id="KIJ04734.1"/>
    </source>
</evidence>
<dbReference type="Proteomes" id="UP000053647">
    <property type="component" value="Unassembled WGS sequence"/>
</dbReference>
<dbReference type="AlphaFoldDB" id="A0A0C9SLN5"/>
<accession>A0A0C9SLN5</accession>
<dbReference type="OrthoDB" id="3237066at2759"/>
<name>A0A0C9SLN5_PAXIN</name>
<evidence type="ECO:0008006" key="3">
    <source>
        <dbReference type="Google" id="ProtNLM"/>
    </source>
</evidence>
<keyword evidence="2" id="KW-1185">Reference proteome</keyword>
<dbReference type="HOGENOM" id="CLU_1825888_0_0_1"/>
<reference evidence="2" key="2">
    <citation type="submission" date="2015-01" db="EMBL/GenBank/DDBJ databases">
        <title>Evolutionary Origins and Diversification of the Mycorrhizal Mutualists.</title>
        <authorList>
            <consortium name="DOE Joint Genome Institute"/>
            <consortium name="Mycorrhizal Genomics Consortium"/>
            <person name="Kohler A."/>
            <person name="Kuo A."/>
            <person name="Nagy L.G."/>
            <person name="Floudas D."/>
            <person name="Copeland A."/>
            <person name="Barry K.W."/>
            <person name="Cichocki N."/>
            <person name="Veneault-Fourrey C."/>
            <person name="LaButti K."/>
            <person name="Lindquist E.A."/>
            <person name="Lipzen A."/>
            <person name="Lundell T."/>
            <person name="Morin E."/>
            <person name="Murat C."/>
            <person name="Riley R."/>
            <person name="Ohm R."/>
            <person name="Sun H."/>
            <person name="Tunlid A."/>
            <person name="Henrissat B."/>
            <person name="Grigoriev I.V."/>
            <person name="Hibbett D.S."/>
            <person name="Martin F."/>
        </authorList>
    </citation>
    <scope>NUCLEOTIDE SEQUENCE [LARGE SCALE GENOMIC DNA]</scope>
    <source>
        <strain evidence="2">ATCC 200175</strain>
    </source>
</reference>
<reference evidence="1 2" key="1">
    <citation type="submission" date="2014-06" db="EMBL/GenBank/DDBJ databases">
        <authorList>
            <consortium name="DOE Joint Genome Institute"/>
            <person name="Kuo A."/>
            <person name="Kohler A."/>
            <person name="Nagy L.G."/>
            <person name="Floudas D."/>
            <person name="Copeland A."/>
            <person name="Barry K.W."/>
            <person name="Cichocki N."/>
            <person name="Veneault-Fourrey C."/>
            <person name="LaButti K."/>
            <person name="Lindquist E.A."/>
            <person name="Lipzen A."/>
            <person name="Lundell T."/>
            <person name="Morin E."/>
            <person name="Murat C."/>
            <person name="Sun H."/>
            <person name="Tunlid A."/>
            <person name="Henrissat B."/>
            <person name="Grigoriev I.V."/>
            <person name="Hibbett D.S."/>
            <person name="Martin F."/>
            <person name="Nordberg H.P."/>
            <person name="Cantor M.N."/>
            <person name="Hua S.X."/>
        </authorList>
    </citation>
    <scope>NUCLEOTIDE SEQUENCE [LARGE SCALE GENOMIC DNA]</scope>
    <source>
        <strain evidence="1 2">ATCC 200175</strain>
    </source>
</reference>